<feature type="domain" description="Rad50/SbcC-type AAA" evidence="4">
    <location>
        <begin position="5"/>
        <end position="180"/>
    </location>
</feature>
<dbReference type="PANTHER" id="PTHR32114:SF2">
    <property type="entry name" value="ABC TRANSPORTER ABCH.3"/>
    <property type="match status" value="1"/>
</dbReference>
<dbReference type="InterPro" id="IPR038729">
    <property type="entry name" value="Rad50/SbcC_AAA"/>
</dbReference>
<reference evidence="6" key="1">
    <citation type="journal article" date="2019" name="Int. J. Syst. Evol. Microbiol.">
        <title>The Global Catalogue of Microorganisms (GCM) 10K type strain sequencing project: providing services to taxonomists for standard genome sequencing and annotation.</title>
        <authorList>
            <consortium name="The Broad Institute Genomics Platform"/>
            <consortium name="The Broad Institute Genome Sequencing Center for Infectious Disease"/>
            <person name="Wu L."/>
            <person name="Ma J."/>
        </authorList>
    </citation>
    <scope>NUCLEOTIDE SEQUENCE [LARGE SCALE GENOMIC DNA]</scope>
    <source>
        <strain evidence="6">CGMCC 1.12471</strain>
    </source>
</reference>
<feature type="non-terminal residue" evidence="5">
    <location>
        <position position="307"/>
    </location>
</feature>
<dbReference type="Proteomes" id="UP001597347">
    <property type="component" value="Unassembled WGS sequence"/>
</dbReference>
<comment type="caution">
    <text evidence="5">The sequence shown here is derived from an EMBL/GenBank/DDBJ whole genome shotgun (WGS) entry which is preliminary data.</text>
</comment>
<protein>
    <recommendedName>
        <fullName evidence="3">Nuclease SbcCD subunit C</fullName>
    </recommendedName>
</protein>
<comment type="similarity">
    <text evidence="1">Belongs to the SMC family. SbcC subfamily.</text>
</comment>
<dbReference type="RefSeq" id="WP_377936755.1">
    <property type="nucleotide sequence ID" value="NZ_JBHUEA010000048.1"/>
</dbReference>
<dbReference type="Pfam" id="PF13476">
    <property type="entry name" value="AAA_23"/>
    <property type="match status" value="1"/>
</dbReference>
<comment type="subunit">
    <text evidence="2">Heterodimer of SbcC and SbcD.</text>
</comment>
<dbReference type="SUPFAM" id="SSF52540">
    <property type="entry name" value="P-loop containing nucleoside triphosphate hydrolases"/>
    <property type="match status" value="1"/>
</dbReference>
<name>A0ABW4LIL1_9MICO</name>
<accession>A0ABW4LIL1</accession>
<evidence type="ECO:0000313" key="5">
    <source>
        <dbReference type="EMBL" id="MFD1723083.1"/>
    </source>
</evidence>
<dbReference type="PANTHER" id="PTHR32114">
    <property type="entry name" value="ABC TRANSPORTER ABCH.3"/>
    <property type="match status" value="1"/>
</dbReference>
<organism evidence="5 6">
    <name type="scientific">Amnibacterium endophyticum</name>
    <dbReference type="NCBI Taxonomy" id="2109337"/>
    <lineage>
        <taxon>Bacteria</taxon>
        <taxon>Bacillati</taxon>
        <taxon>Actinomycetota</taxon>
        <taxon>Actinomycetes</taxon>
        <taxon>Micrococcales</taxon>
        <taxon>Microbacteriaceae</taxon>
        <taxon>Amnibacterium</taxon>
    </lineage>
</organism>
<dbReference type="InterPro" id="IPR027417">
    <property type="entry name" value="P-loop_NTPase"/>
</dbReference>
<evidence type="ECO:0000313" key="6">
    <source>
        <dbReference type="Proteomes" id="UP001597347"/>
    </source>
</evidence>
<keyword evidence="6" id="KW-1185">Reference proteome</keyword>
<evidence type="ECO:0000256" key="1">
    <source>
        <dbReference type="ARBA" id="ARBA00006930"/>
    </source>
</evidence>
<dbReference type="Gene3D" id="3.40.50.300">
    <property type="entry name" value="P-loop containing nucleotide triphosphate hydrolases"/>
    <property type="match status" value="1"/>
</dbReference>
<proteinExistence type="inferred from homology"/>
<gene>
    <name evidence="5" type="ORF">ACFSBI_16160</name>
</gene>
<dbReference type="EMBL" id="JBHUEA010000048">
    <property type="protein sequence ID" value="MFD1723083.1"/>
    <property type="molecule type" value="Genomic_DNA"/>
</dbReference>
<evidence type="ECO:0000259" key="4">
    <source>
        <dbReference type="Pfam" id="PF13476"/>
    </source>
</evidence>
<evidence type="ECO:0000256" key="3">
    <source>
        <dbReference type="ARBA" id="ARBA00013368"/>
    </source>
</evidence>
<sequence>MRIRRLVVEGFGPFARRQEIDFAALEAAGLFLITGRTGSGKSSVLDAVCFALYGGAPRYDGAKARLRSDHARPEDPTRVELEFEVAGARWRVVRSPEYQRPKRRGEGFTTQREEAQVARWEDGSWRTLAARAADLPEVLAPVLQLNREQFLQVILLAQGRFQEFLRARSEDRVGLLRALFGTQRFAAFEAELVQRVKGLEQAVAGADAAVAADLARLAELEGRDEPPSADAAGLVVADLETRAAAARTEGDRSRAAFAAADAEHAEQVRVAGLQRRRSDATAALDRLAAADAGVVAQRARVSAALRA</sequence>
<evidence type="ECO:0000256" key="2">
    <source>
        <dbReference type="ARBA" id="ARBA00011322"/>
    </source>
</evidence>